<dbReference type="GO" id="GO:0005829">
    <property type="term" value="C:cytosol"/>
    <property type="evidence" value="ECO:0007669"/>
    <property type="project" value="TreeGrafter"/>
</dbReference>
<dbReference type="PROSITE" id="PS51354">
    <property type="entry name" value="GLUTAREDOXIN_2"/>
    <property type="match status" value="1"/>
</dbReference>
<accession>R4XHP8</accession>
<evidence type="ECO:0000313" key="10">
    <source>
        <dbReference type="Proteomes" id="UP000013776"/>
    </source>
</evidence>
<dbReference type="VEuPathDB" id="FungiDB:TAPDE_000332"/>
<comment type="similarity">
    <text evidence="1">Belongs to the glutaredoxin family. Monothiol subfamily.</text>
</comment>
<dbReference type="Pfam" id="PF00085">
    <property type="entry name" value="Thioredoxin"/>
    <property type="match status" value="1"/>
</dbReference>
<evidence type="ECO:0000256" key="6">
    <source>
        <dbReference type="SAM" id="MobiDB-lite"/>
    </source>
</evidence>
<feature type="compositionally biased region" description="Polar residues" evidence="6">
    <location>
        <begin position="129"/>
        <end position="138"/>
    </location>
</feature>
<evidence type="ECO:0000256" key="3">
    <source>
        <dbReference type="ARBA" id="ARBA00023004"/>
    </source>
</evidence>
<feature type="domain" description="Thioredoxin" evidence="7">
    <location>
        <begin position="4"/>
        <end position="103"/>
    </location>
</feature>
<evidence type="ECO:0000259" key="7">
    <source>
        <dbReference type="Pfam" id="PF00085"/>
    </source>
</evidence>
<dbReference type="GO" id="GO:0005634">
    <property type="term" value="C:nucleus"/>
    <property type="evidence" value="ECO:0007669"/>
    <property type="project" value="TreeGrafter"/>
</dbReference>
<comment type="function">
    <text evidence="5">Monothiol glutaredoxin involved in the biogenesis of iron-sulfur clusters. Binds one iron-sulfur cluster per dimer. The iron-sulfur cluster is bound between subunits, and is complexed by a bound glutathione and a cysteine residue from each subunit.</text>
</comment>
<keyword evidence="3" id="KW-0408">Iron</keyword>
<dbReference type="GO" id="GO:0006879">
    <property type="term" value="P:intracellular iron ion homeostasis"/>
    <property type="evidence" value="ECO:0007669"/>
    <property type="project" value="TreeGrafter"/>
</dbReference>
<dbReference type="Pfam" id="PF00462">
    <property type="entry name" value="Glutaredoxin"/>
    <property type="match status" value="1"/>
</dbReference>
<reference evidence="9 10" key="1">
    <citation type="journal article" date="2013" name="MBio">
        <title>Genome sequencing of the plant pathogen Taphrina deformans, the causal agent of peach leaf curl.</title>
        <authorList>
            <person name="Cisse O.H."/>
            <person name="Almeida J.M.G.C.F."/>
            <person name="Fonseca A."/>
            <person name="Kumar A.A."/>
            <person name="Salojaervi J."/>
            <person name="Overmyer K."/>
            <person name="Hauser P.M."/>
            <person name="Pagni M."/>
        </authorList>
    </citation>
    <scope>NUCLEOTIDE SEQUENCE [LARGE SCALE GENOMIC DNA]</scope>
    <source>
        <strain evidence="10">PYCC 5710 / ATCC 11124 / CBS 356.35 / IMI 108563 / JCM 9778 / NBRC 8474</strain>
    </source>
</reference>
<organism evidence="9 10">
    <name type="scientific">Taphrina deformans (strain PYCC 5710 / ATCC 11124 / CBS 356.35 / IMI 108563 / JCM 9778 / NBRC 8474)</name>
    <name type="common">Peach leaf curl fungus</name>
    <name type="synonym">Lalaria deformans</name>
    <dbReference type="NCBI Taxonomy" id="1097556"/>
    <lineage>
        <taxon>Eukaryota</taxon>
        <taxon>Fungi</taxon>
        <taxon>Dikarya</taxon>
        <taxon>Ascomycota</taxon>
        <taxon>Taphrinomycotina</taxon>
        <taxon>Taphrinomycetes</taxon>
        <taxon>Taphrinales</taxon>
        <taxon>Taphrinaceae</taxon>
        <taxon>Taphrina</taxon>
    </lineage>
</organism>
<evidence type="ECO:0000259" key="8">
    <source>
        <dbReference type="Pfam" id="PF00462"/>
    </source>
</evidence>
<keyword evidence="10" id="KW-1185">Reference proteome</keyword>
<evidence type="ECO:0000256" key="5">
    <source>
        <dbReference type="ARBA" id="ARBA00055846"/>
    </source>
</evidence>
<gene>
    <name evidence="9" type="ORF">TAPDE_000332</name>
</gene>
<dbReference type="InterPro" id="IPR033658">
    <property type="entry name" value="GRX_PICOT-like"/>
</dbReference>
<protein>
    <submittedName>
        <fullName evidence="9">Monothiol glutaredoxin-5</fullName>
    </submittedName>
</protein>
<evidence type="ECO:0000313" key="9">
    <source>
        <dbReference type="EMBL" id="CCG85169.1"/>
    </source>
</evidence>
<sequence>MVVVEIKSDEQFEQFLEQNKDAVVALNFWASFAAPSIQMNTVFSELSGRFPSTKFLQIDAEEMEDISESFDVNAVPFFVVMKGTEVLSRISGANPAELQASLQRYSINSSNAIPPPLQSQAPPAAAAANSTKTATNGAPSVAETADDEVDLDARLQKLVKAAPVMLFMKGSPSAPQCGFSRTLVGLLREEGIRYGFFNILADNDVRQGLKEFSDWPTFPQLYVGGEFVGGLDVVREMIENGEMTSVLEESGIRSDSTKQN</sequence>
<dbReference type="OrthoDB" id="415696at2759"/>
<keyword evidence="4" id="KW-0411">Iron-sulfur</keyword>
<dbReference type="CDD" id="cd02984">
    <property type="entry name" value="TRX_PICOT"/>
    <property type="match status" value="1"/>
</dbReference>
<dbReference type="InterPro" id="IPR004480">
    <property type="entry name" value="Monothiol_GRX-rel"/>
</dbReference>
<dbReference type="InterPro" id="IPR013766">
    <property type="entry name" value="Thioredoxin_domain"/>
</dbReference>
<keyword evidence="2" id="KW-0479">Metal-binding</keyword>
<dbReference type="EMBL" id="CAHR02000009">
    <property type="protein sequence ID" value="CCG85169.1"/>
    <property type="molecule type" value="Genomic_DNA"/>
</dbReference>
<proteinExistence type="inferred from homology"/>
<dbReference type="GO" id="GO:0046872">
    <property type="term" value="F:metal ion binding"/>
    <property type="evidence" value="ECO:0007669"/>
    <property type="project" value="UniProtKB-KW"/>
</dbReference>
<dbReference type="InterPro" id="IPR036249">
    <property type="entry name" value="Thioredoxin-like_sf"/>
</dbReference>
<evidence type="ECO:0000256" key="2">
    <source>
        <dbReference type="ARBA" id="ARBA00022723"/>
    </source>
</evidence>
<dbReference type="FunFam" id="3.40.30.10:FF:000012">
    <property type="entry name" value="Monothiol glutaredoxin"/>
    <property type="match status" value="1"/>
</dbReference>
<name>R4XHP8_TAPDE</name>
<dbReference type="Proteomes" id="UP000013776">
    <property type="component" value="Unassembled WGS sequence"/>
</dbReference>
<dbReference type="NCBIfam" id="TIGR00365">
    <property type="entry name" value="Grx4 family monothiol glutaredoxin"/>
    <property type="match status" value="1"/>
</dbReference>
<dbReference type="Gene3D" id="3.40.30.10">
    <property type="entry name" value="Glutaredoxin"/>
    <property type="match status" value="2"/>
</dbReference>
<dbReference type="InterPro" id="IPR002109">
    <property type="entry name" value="Glutaredoxin"/>
</dbReference>
<dbReference type="SUPFAM" id="SSF52833">
    <property type="entry name" value="Thioredoxin-like"/>
    <property type="match status" value="2"/>
</dbReference>
<dbReference type="eggNOG" id="KOG0911">
    <property type="taxonomic scope" value="Eukaryota"/>
</dbReference>
<feature type="region of interest" description="Disordered" evidence="6">
    <location>
        <begin position="113"/>
        <end position="145"/>
    </location>
</feature>
<dbReference type="GO" id="GO:0015038">
    <property type="term" value="F:glutathione disulfide oxidoreductase activity"/>
    <property type="evidence" value="ECO:0007669"/>
    <property type="project" value="UniProtKB-ARBA"/>
</dbReference>
<dbReference type="PANTHER" id="PTHR10293">
    <property type="entry name" value="GLUTAREDOXIN FAMILY MEMBER"/>
    <property type="match status" value="1"/>
</dbReference>
<feature type="compositionally biased region" description="Low complexity" evidence="6">
    <location>
        <begin position="118"/>
        <end position="128"/>
    </location>
</feature>
<dbReference type="CDD" id="cd03028">
    <property type="entry name" value="GRX_PICOT_like"/>
    <property type="match status" value="1"/>
</dbReference>
<dbReference type="PANTHER" id="PTHR10293:SF73">
    <property type="entry name" value="GLUTAREDOXIN-3"/>
    <property type="match status" value="1"/>
</dbReference>
<dbReference type="FunFam" id="3.40.30.10:FF:000092">
    <property type="entry name" value="Monothiol glutaredoxin"/>
    <property type="match status" value="1"/>
</dbReference>
<evidence type="ECO:0000256" key="4">
    <source>
        <dbReference type="ARBA" id="ARBA00023014"/>
    </source>
</evidence>
<feature type="domain" description="Glutaredoxin" evidence="8">
    <location>
        <begin position="164"/>
        <end position="228"/>
    </location>
</feature>
<dbReference type="AlphaFoldDB" id="R4XHP8"/>
<dbReference type="STRING" id="1097556.R4XHP8"/>
<dbReference type="GO" id="GO:0051537">
    <property type="term" value="F:2 iron, 2 sulfur cluster binding"/>
    <property type="evidence" value="ECO:0007669"/>
    <property type="project" value="TreeGrafter"/>
</dbReference>
<comment type="caution">
    <text evidence="9">The sequence shown here is derived from an EMBL/GenBank/DDBJ whole genome shotgun (WGS) entry which is preliminary data.</text>
</comment>
<evidence type="ECO:0000256" key="1">
    <source>
        <dbReference type="ARBA" id="ARBA00009630"/>
    </source>
</evidence>